<evidence type="ECO:0000256" key="4">
    <source>
        <dbReference type="SAM" id="MobiDB-lite"/>
    </source>
</evidence>
<dbReference type="SMART" id="SM00398">
    <property type="entry name" value="HMG"/>
    <property type="match status" value="1"/>
</dbReference>
<dbReference type="EMBL" id="JAFJYH010000134">
    <property type="protein sequence ID" value="KAG4418220.1"/>
    <property type="molecule type" value="Genomic_DNA"/>
</dbReference>
<feature type="region of interest" description="Disordered" evidence="4">
    <location>
        <begin position="94"/>
        <end position="152"/>
    </location>
</feature>
<keyword evidence="7" id="KW-1185">Reference proteome</keyword>
<gene>
    <name evidence="6" type="ORF">IFR04_008662</name>
</gene>
<dbReference type="Proteomes" id="UP000664132">
    <property type="component" value="Unassembled WGS sequence"/>
</dbReference>
<dbReference type="SUPFAM" id="SSF47095">
    <property type="entry name" value="HMG-box"/>
    <property type="match status" value="1"/>
</dbReference>
<dbReference type="OrthoDB" id="10070927at2759"/>
<evidence type="ECO:0000256" key="1">
    <source>
        <dbReference type="ARBA" id="ARBA00004123"/>
    </source>
</evidence>
<feature type="compositionally biased region" description="Low complexity" evidence="4">
    <location>
        <begin position="277"/>
        <end position="289"/>
    </location>
</feature>
<keyword evidence="3" id="KW-0238">DNA-binding</keyword>
<organism evidence="6 7">
    <name type="scientific">Cadophora malorum</name>
    <dbReference type="NCBI Taxonomy" id="108018"/>
    <lineage>
        <taxon>Eukaryota</taxon>
        <taxon>Fungi</taxon>
        <taxon>Dikarya</taxon>
        <taxon>Ascomycota</taxon>
        <taxon>Pezizomycotina</taxon>
        <taxon>Leotiomycetes</taxon>
        <taxon>Helotiales</taxon>
        <taxon>Ploettnerulaceae</taxon>
        <taxon>Cadophora</taxon>
    </lineage>
</organism>
<dbReference type="InterPro" id="IPR036910">
    <property type="entry name" value="HMG_box_dom_sf"/>
</dbReference>
<dbReference type="GO" id="GO:0003677">
    <property type="term" value="F:DNA binding"/>
    <property type="evidence" value="ECO:0007669"/>
    <property type="project" value="UniProtKB-UniRule"/>
</dbReference>
<dbReference type="Pfam" id="PF24245">
    <property type="entry name" value="INO80F"/>
    <property type="match status" value="1"/>
</dbReference>
<evidence type="ECO:0000256" key="2">
    <source>
        <dbReference type="ARBA" id="ARBA00023242"/>
    </source>
</evidence>
<comment type="subcellular location">
    <subcellularLocation>
        <location evidence="1">Nucleus</location>
    </subcellularLocation>
</comment>
<feature type="region of interest" description="Disordered" evidence="4">
    <location>
        <begin position="1"/>
        <end position="45"/>
    </location>
</feature>
<keyword evidence="2 3" id="KW-0539">Nucleus</keyword>
<dbReference type="AlphaFoldDB" id="A0A8H7TFJ4"/>
<dbReference type="GO" id="GO:0005634">
    <property type="term" value="C:nucleus"/>
    <property type="evidence" value="ECO:0007669"/>
    <property type="project" value="UniProtKB-SubCell"/>
</dbReference>
<feature type="compositionally biased region" description="Polar residues" evidence="4">
    <location>
        <begin position="189"/>
        <end position="204"/>
    </location>
</feature>
<evidence type="ECO:0000259" key="5">
    <source>
        <dbReference type="PROSITE" id="PS50118"/>
    </source>
</evidence>
<feature type="region of interest" description="Disordered" evidence="4">
    <location>
        <begin position="272"/>
        <end position="326"/>
    </location>
</feature>
<name>A0A8H7TFJ4_9HELO</name>
<accession>A0A8H7TFJ4</accession>
<feature type="compositionally biased region" description="Acidic residues" evidence="4">
    <location>
        <begin position="297"/>
        <end position="306"/>
    </location>
</feature>
<dbReference type="Gene3D" id="1.10.30.10">
    <property type="entry name" value="High mobility group box domain"/>
    <property type="match status" value="1"/>
</dbReference>
<dbReference type="InterPro" id="IPR056513">
    <property type="entry name" value="INO80F"/>
</dbReference>
<dbReference type="PROSITE" id="PS50118">
    <property type="entry name" value="HMG_BOX_2"/>
    <property type="match status" value="1"/>
</dbReference>
<feature type="region of interest" description="Disordered" evidence="4">
    <location>
        <begin position="165"/>
        <end position="214"/>
    </location>
</feature>
<feature type="domain" description="HMG box" evidence="5">
    <location>
        <begin position="207"/>
        <end position="278"/>
    </location>
</feature>
<reference evidence="6" key="1">
    <citation type="submission" date="2021-02" db="EMBL/GenBank/DDBJ databases">
        <title>Genome sequence Cadophora malorum strain M34.</title>
        <authorList>
            <person name="Stefanovic E."/>
            <person name="Vu D."/>
            <person name="Scully C."/>
            <person name="Dijksterhuis J."/>
            <person name="Roader J."/>
            <person name="Houbraken J."/>
        </authorList>
    </citation>
    <scope>NUCLEOTIDE SEQUENCE</scope>
    <source>
        <strain evidence="6">M34</strain>
    </source>
</reference>
<evidence type="ECO:0000256" key="3">
    <source>
        <dbReference type="PROSITE-ProRule" id="PRU00267"/>
    </source>
</evidence>
<evidence type="ECO:0000313" key="7">
    <source>
        <dbReference type="Proteomes" id="UP000664132"/>
    </source>
</evidence>
<protein>
    <recommendedName>
        <fullName evidence="5">HMG box domain-containing protein</fullName>
    </recommendedName>
</protein>
<comment type="caution">
    <text evidence="6">The sequence shown here is derived from an EMBL/GenBank/DDBJ whole genome shotgun (WGS) entry which is preliminary data.</text>
</comment>
<evidence type="ECO:0000313" key="6">
    <source>
        <dbReference type="EMBL" id="KAG4418220.1"/>
    </source>
</evidence>
<feature type="DNA-binding region" description="HMG box" evidence="3">
    <location>
        <begin position="207"/>
        <end position="278"/>
    </location>
</feature>
<dbReference type="InterPro" id="IPR009071">
    <property type="entry name" value="HMG_box_dom"/>
</dbReference>
<proteinExistence type="predicted"/>
<feature type="compositionally biased region" description="Polar residues" evidence="4">
    <location>
        <begin position="143"/>
        <end position="152"/>
    </location>
</feature>
<dbReference type="Pfam" id="PF00505">
    <property type="entry name" value="HMG_box"/>
    <property type="match status" value="1"/>
</dbReference>
<sequence>MAPPSAAHEVNSLGHPEEDMDKEGVHDTTSSGSIPPELPPTVEEAYRRKCIELKQRLNEVETANDAQRLRIERARRSVQKMRLERAFLLEQLAKRTSTNVEDSEGSPSPPPTPKEKPLRTKRGHRKPDIFASEMGEGRPGSHFIQQGPATLSPASEAFSHTHTLMTHTHPDPLRNSTPQAQSIAPKRSFPTNGTYPAGSSSSVPPQARRPKNAFELYCNETRPVLESEHQKEIADGSYDIEGDLAKDWHSLDAEKKELFTQRFEQMKRAADLEKEAGAPSGAAVPAAVEGEIRPAEDADEDTEMADDVGTPAAGAEVGGFTAVNRS</sequence>